<proteinExistence type="predicted"/>
<dbReference type="EMBL" id="FNOY01000047">
    <property type="protein sequence ID" value="SDY61074.1"/>
    <property type="molecule type" value="Genomic_DNA"/>
</dbReference>
<accession>A0A1H3LAU6</accession>
<gene>
    <name evidence="2" type="ORF">SAMN05421881_10471</name>
</gene>
<evidence type="ECO:0000313" key="3">
    <source>
        <dbReference type="Proteomes" id="UP000198640"/>
    </source>
</evidence>
<dbReference type="AlphaFoldDB" id="A0A1H3LAU6"/>
<protein>
    <submittedName>
        <fullName evidence="2">PEP-CTERM protein-sorting domain-containing protein</fullName>
    </submittedName>
</protein>
<keyword evidence="1" id="KW-0732">Signal</keyword>
<keyword evidence="3" id="KW-1185">Reference proteome</keyword>
<name>A0A1H3LAU6_9PROT</name>
<evidence type="ECO:0000313" key="2">
    <source>
        <dbReference type="EMBL" id="SDY61074.1"/>
    </source>
</evidence>
<feature type="signal peptide" evidence="1">
    <location>
        <begin position="1"/>
        <end position="22"/>
    </location>
</feature>
<dbReference type="STRING" id="44576.SAMN05421881_10471"/>
<reference evidence="2 3" key="1">
    <citation type="submission" date="2016-10" db="EMBL/GenBank/DDBJ databases">
        <authorList>
            <person name="de Groot N.N."/>
        </authorList>
    </citation>
    <scope>NUCLEOTIDE SEQUENCE [LARGE SCALE GENOMIC DNA]</scope>
    <source>
        <strain evidence="2 3">Nm1</strain>
    </source>
</reference>
<feature type="chain" id="PRO_5011788122" evidence="1">
    <location>
        <begin position="23"/>
        <end position="225"/>
    </location>
</feature>
<sequence>MVQAIKLFLAVLLSSMSFTVNALVLEQAPYFFDDENNVGGDGYLSVESAGAQVAEDFRFAEDVILTSISWWGSYDPFAPETESFAVRIIGDDGTGNPAPGFPPLYETIFTGLGEDSGFVDLFDETVFQYKVAGLNWSLQGGVDYYLSIFSNAGASDWYWLESQAGDNKNWYRENDTGPWSVDSPDALNMSFHLEAVRAASVPEPATWLLMLIPLIGLYRKTVTAM</sequence>
<evidence type="ECO:0000256" key="1">
    <source>
        <dbReference type="SAM" id="SignalP"/>
    </source>
</evidence>
<organism evidence="2 3">
    <name type="scientific">Nitrosomonas halophila</name>
    <dbReference type="NCBI Taxonomy" id="44576"/>
    <lineage>
        <taxon>Bacteria</taxon>
        <taxon>Pseudomonadati</taxon>
        <taxon>Pseudomonadota</taxon>
        <taxon>Betaproteobacteria</taxon>
        <taxon>Nitrosomonadales</taxon>
        <taxon>Nitrosomonadaceae</taxon>
        <taxon>Nitrosomonas</taxon>
    </lineage>
</organism>
<dbReference type="Proteomes" id="UP000198640">
    <property type="component" value="Unassembled WGS sequence"/>
</dbReference>